<dbReference type="RefSeq" id="WP_058297476.1">
    <property type="nucleotide sequence ID" value="NZ_FMAU01000001.1"/>
</dbReference>
<dbReference type="EMBL" id="FMAU01000001">
    <property type="protein sequence ID" value="SCB80417.1"/>
    <property type="molecule type" value="Genomic_DNA"/>
</dbReference>
<proteinExistence type="predicted"/>
<reference evidence="3" key="1">
    <citation type="submission" date="2016-08" db="EMBL/GenBank/DDBJ databases">
        <authorList>
            <person name="Varghese N."/>
            <person name="Submissions Spin"/>
        </authorList>
    </citation>
    <scope>NUCLEOTIDE SEQUENCE [LARGE SCALE GENOMIC DNA]</scope>
    <source>
        <strain evidence="3">SGD-1123</strain>
    </source>
</reference>
<organism evidence="2 3">
    <name type="scientific">[Bacillus] enclensis</name>
    <dbReference type="NCBI Taxonomy" id="1402860"/>
    <lineage>
        <taxon>Bacteria</taxon>
        <taxon>Bacillati</taxon>
        <taxon>Bacillota</taxon>
        <taxon>Bacilli</taxon>
        <taxon>Bacillales</taxon>
        <taxon>Bacillaceae</taxon>
        <taxon>Rossellomorea</taxon>
    </lineage>
</organism>
<dbReference type="Pfam" id="PF10925">
    <property type="entry name" value="DUF2680"/>
    <property type="match status" value="1"/>
</dbReference>
<evidence type="ECO:0000313" key="3">
    <source>
        <dbReference type="Proteomes" id="UP000181997"/>
    </source>
</evidence>
<gene>
    <name evidence="2" type="ORF">GA0061094_0608</name>
</gene>
<feature type="signal peptide" evidence="1">
    <location>
        <begin position="1"/>
        <end position="24"/>
    </location>
</feature>
<evidence type="ECO:0000256" key="1">
    <source>
        <dbReference type="SAM" id="SignalP"/>
    </source>
</evidence>
<dbReference type="InterPro" id="IPR024485">
    <property type="entry name" value="DUF2680"/>
</dbReference>
<evidence type="ECO:0000313" key="2">
    <source>
        <dbReference type="EMBL" id="SCB80417.1"/>
    </source>
</evidence>
<dbReference type="AlphaFoldDB" id="A0A0V8HLA2"/>
<keyword evidence="1" id="KW-0732">Signal</keyword>
<sequence>MKKILMTLLTVCLLSFGFNGYAAAEGQPAAPQKVNLTDDQKQELDKLHQQLFNSKKELINKYVEYGVFTKEQGDMMLKKMEERYKKLKENGYMMRWHHHQGKNLHPQNQQ</sequence>
<evidence type="ECO:0008006" key="4">
    <source>
        <dbReference type="Google" id="ProtNLM"/>
    </source>
</evidence>
<dbReference type="Proteomes" id="UP000181997">
    <property type="component" value="Unassembled WGS sequence"/>
</dbReference>
<protein>
    <recommendedName>
        <fullName evidence="4">DUF2680 domain-containing protein</fullName>
    </recommendedName>
</protein>
<keyword evidence="3" id="KW-1185">Reference proteome</keyword>
<accession>A0A0V8HLA2</accession>
<feature type="chain" id="PRO_5014527768" description="DUF2680 domain-containing protein" evidence="1">
    <location>
        <begin position="25"/>
        <end position="110"/>
    </location>
</feature>
<name>A0A0V8HLA2_9BACI</name>
<dbReference type="OrthoDB" id="2883543at2"/>